<feature type="transmembrane region" description="Helical" evidence="8">
    <location>
        <begin position="140"/>
        <end position="158"/>
    </location>
</feature>
<dbReference type="PANTHER" id="PTHR35529">
    <property type="entry name" value="MANGANESE EFFLUX PUMP MNTP-RELATED"/>
    <property type="match status" value="1"/>
</dbReference>
<dbReference type="RefSeq" id="WP_045670012.1">
    <property type="nucleotide sequence ID" value="NZ_CP011058.1"/>
</dbReference>
<keyword evidence="1 8" id="KW-0813">Transport</keyword>
<dbReference type="GO" id="GO:0005886">
    <property type="term" value="C:plasma membrane"/>
    <property type="evidence" value="ECO:0007669"/>
    <property type="project" value="UniProtKB-SubCell"/>
</dbReference>
<dbReference type="AlphaFoldDB" id="A0A0D5NGQ1"/>
<dbReference type="HAMAP" id="MF_01521">
    <property type="entry name" value="MntP_pump"/>
    <property type="match status" value="1"/>
</dbReference>
<dbReference type="KEGG" id="pbj:VN24_08335"/>
<dbReference type="OrthoDB" id="1679700at2"/>
<feature type="transmembrane region" description="Helical" evidence="8">
    <location>
        <begin position="165"/>
        <end position="185"/>
    </location>
</feature>
<name>A0A0D5NGQ1_9BACL</name>
<dbReference type="PANTHER" id="PTHR35529:SF1">
    <property type="entry name" value="MANGANESE EFFLUX PUMP MNTP-RELATED"/>
    <property type="match status" value="1"/>
</dbReference>
<keyword evidence="6 8" id="KW-0472">Membrane</keyword>
<protein>
    <recommendedName>
        <fullName evidence="8">Putative manganese efflux pump MntP</fullName>
    </recommendedName>
</protein>
<feature type="transmembrane region" description="Helical" evidence="8">
    <location>
        <begin position="45"/>
        <end position="64"/>
    </location>
</feature>
<comment type="subcellular location">
    <subcellularLocation>
        <location evidence="8">Cell membrane</location>
        <topology evidence="8">Multi-pass membrane protein</topology>
    </subcellularLocation>
</comment>
<evidence type="ECO:0000256" key="1">
    <source>
        <dbReference type="ARBA" id="ARBA00022448"/>
    </source>
</evidence>
<evidence type="ECO:0000256" key="8">
    <source>
        <dbReference type="HAMAP-Rule" id="MF_01521"/>
    </source>
</evidence>
<dbReference type="Proteomes" id="UP000032633">
    <property type="component" value="Chromosome"/>
</dbReference>
<comment type="similarity">
    <text evidence="8">Belongs to the MntP (TC 9.B.29) family.</text>
</comment>
<evidence type="ECO:0000256" key="7">
    <source>
        <dbReference type="ARBA" id="ARBA00023211"/>
    </source>
</evidence>
<gene>
    <name evidence="8" type="primary">mntP</name>
    <name evidence="9" type="ORF">VN24_08335</name>
</gene>
<feature type="transmembrane region" description="Helical" evidence="8">
    <location>
        <begin position="111"/>
        <end position="134"/>
    </location>
</feature>
<keyword evidence="7 8" id="KW-0464">Manganese</keyword>
<feature type="transmembrane region" description="Helical" evidence="8">
    <location>
        <begin position="6"/>
        <end position="33"/>
    </location>
</feature>
<sequence>MVEASLYAGQILTLLIMALALGMDAFSLGIGIGMKGIRLLDMLKLSLVIGIFHVMMPLAGMFAGHYVSFLLGHIATAVAGGLLLVLGGHMIYSAVRGEEVRSIDHGSVSGLLLFALSVSVDSFSVGISLGMFAVDQVLTVLLFGAAGTVMSVLGLMLGKGVGRTLGGYGEAVGGVILFTFGMLFIL</sequence>
<dbReference type="GO" id="GO:0005384">
    <property type="term" value="F:manganese ion transmembrane transporter activity"/>
    <property type="evidence" value="ECO:0007669"/>
    <property type="project" value="UniProtKB-UniRule"/>
</dbReference>
<feature type="transmembrane region" description="Helical" evidence="8">
    <location>
        <begin position="70"/>
        <end position="91"/>
    </location>
</feature>
<evidence type="ECO:0000313" key="9">
    <source>
        <dbReference type="EMBL" id="AJY74579.1"/>
    </source>
</evidence>
<evidence type="ECO:0000256" key="6">
    <source>
        <dbReference type="ARBA" id="ARBA00023136"/>
    </source>
</evidence>
<evidence type="ECO:0000256" key="5">
    <source>
        <dbReference type="ARBA" id="ARBA00023065"/>
    </source>
</evidence>
<comment type="function">
    <text evidence="8">Probably functions as a manganese efflux pump.</text>
</comment>
<keyword evidence="5 8" id="KW-0406">Ion transport</keyword>
<reference evidence="10" key="2">
    <citation type="submission" date="2015-03" db="EMBL/GenBank/DDBJ databases">
        <title>Genome sequence of Paenibacillus beijingensis strain DSM 24997T.</title>
        <authorList>
            <person name="Kwak Y."/>
            <person name="Shin J.-H."/>
        </authorList>
    </citation>
    <scope>NUCLEOTIDE SEQUENCE [LARGE SCALE GENOMIC DNA]</scope>
    <source>
        <strain evidence="10">DSM 24997</strain>
    </source>
</reference>
<evidence type="ECO:0000256" key="2">
    <source>
        <dbReference type="ARBA" id="ARBA00022475"/>
    </source>
</evidence>
<dbReference type="STRING" id="1126833.VN24_08335"/>
<organism evidence="9 10">
    <name type="scientific">Paenibacillus beijingensis</name>
    <dbReference type="NCBI Taxonomy" id="1126833"/>
    <lineage>
        <taxon>Bacteria</taxon>
        <taxon>Bacillati</taxon>
        <taxon>Bacillota</taxon>
        <taxon>Bacilli</taxon>
        <taxon>Bacillales</taxon>
        <taxon>Paenibacillaceae</taxon>
        <taxon>Paenibacillus</taxon>
    </lineage>
</organism>
<dbReference type="InterPro" id="IPR003810">
    <property type="entry name" value="Mntp/YtaF"/>
</dbReference>
<reference evidence="9 10" key="1">
    <citation type="journal article" date="2015" name="J. Biotechnol.">
        <title>Complete genome sequence of Paenibacillus beijingensis 7188(T) (=DSM 24997(T)), a novel rhizobacterium from jujube garden soil.</title>
        <authorList>
            <person name="Kwak Y."/>
            <person name="Shin J.H."/>
        </authorList>
    </citation>
    <scope>NUCLEOTIDE SEQUENCE [LARGE SCALE GENOMIC DNA]</scope>
    <source>
        <strain evidence="9 10">DSM 24997</strain>
    </source>
</reference>
<evidence type="ECO:0000256" key="4">
    <source>
        <dbReference type="ARBA" id="ARBA00022989"/>
    </source>
</evidence>
<keyword evidence="2 8" id="KW-1003">Cell membrane</keyword>
<evidence type="ECO:0000313" key="10">
    <source>
        <dbReference type="Proteomes" id="UP000032633"/>
    </source>
</evidence>
<evidence type="ECO:0000256" key="3">
    <source>
        <dbReference type="ARBA" id="ARBA00022692"/>
    </source>
</evidence>
<dbReference type="HOGENOM" id="CLU_096410_1_0_9"/>
<dbReference type="EMBL" id="CP011058">
    <property type="protein sequence ID" value="AJY74579.1"/>
    <property type="molecule type" value="Genomic_DNA"/>
</dbReference>
<keyword evidence="3 8" id="KW-0812">Transmembrane</keyword>
<dbReference type="Pfam" id="PF02659">
    <property type="entry name" value="Mntp"/>
    <property type="match status" value="1"/>
</dbReference>
<keyword evidence="10" id="KW-1185">Reference proteome</keyword>
<accession>A0A0D5NGQ1</accession>
<dbReference type="PATRIC" id="fig|1126833.4.peg.1838"/>
<dbReference type="InterPro" id="IPR022929">
    <property type="entry name" value="Put_MntP"/>
</dbReference>
<keyword evidence="4 8" id="KW-1133">Transmembrane helix</keyword>
<proteinExistence type="inferred from homology"/>